<dbReference type="PROSITE" id="PS51257">
    <property type="entry name" value="PROKAR_LIPOPROTEIN"/>
    <property type="match status" value="1"/>
</dbReference>
<evidence type="ECO:0000313" key="1">
    <source>
        <dbReference type="EMBL" id="VDN60207.1"/>
    </source>
</evidence>
<dbReference type="AlphaFoldDB" id="A0A0N4UJH3"/>
<evidence type="ECO:0000313" key="4">
    <source>
        <dbReference type="WBParaSite" id="DME_0000781001-mRNA-1"/>
    </source>
</evidence>
<reference evidence="1 3" key="2">
    <citation type="submission" date="2018-11" db="EMBL/GenBank/DDBJ databases">
        <authorList>
            <consortium name="Pathogen Informatics"/>
        </authorList>
    </citation>
    <scope>NUCLEOTIDE SEQUENCE [LARGE SCALE GENOMIC DNA]</scope>
</reference>
<dbReference type="Proteomes" id="UP000274756">
    <property type="component" value="Unassembled WGS sequence"/>
</dbReference>
<evidence type="ECO:0000313" key="2">
    <source>
        <dbReference type="Proteomes" id="UP000038040"/>
    </source>
</evidence>
<protein>
    <submittedName>
        <fullName evidence="4">Lipoprotein</fullName>
    </submittedName>
</protein>
<dbReference type="Proteomes" id="UP000038040">
    <property type="component" value="Unplaced"/>
</dbReference>
<dbReference type="EMBL" id="UYYG01001205">
    <property type="protein sequence ID" value="VDN60207.1"/>
    <property type="molecule type" value="Genomic_DNA"/>
</dbReference>
<keyword evidence="3" id="KW-1185">Reference proteome</keyword>
<evidence type="ECO:0000313" key="3">
    <source>
        <dbReference type="Proteomes" id="UP000274756"/>
    </source>
</evidence>
<accession>A0A0N4UJH3</accession>
<dbReference type="WBParaSite" id="DME_0000781001-mRNA-1">
    <property type="protein sequence ID" value="DME_0000781001-mRNA-1"/>
    <property type="gene ID" value="DME_0000781001"/>
</dbReference>
<gene>
    <name evidence="1" type="ORF">DME_LOCUS10180</name>
</gene>
<reference evidence="4" key="1">
    <citation type="submission" date="2017-02" db="UniProtKB">
        <authorList>
            <consortium name="WormBaseParasite"/>
        </authorList>
    </citation>
    <scope>IDENTIFICATION</scope>
</reference>
<organism evidence="2 4">
    <name type="scientific">Dracunculus medinensis</name>
    <name type="common">Guinea worm</name>
    <dbReference type="NCBI Taxonomy" id="318479"/>
    <lineage>
        <taxon>Eukaryota</taxon>
        <taxon>Metazoa</taxon>
        <taxon>Ecdysozoa</taxon>
        <taxon>Nematoda</taxon>
        <taxon>Chromadorea</taxon>
        <taxon>Rhabditida</taxon>
        <taxon>Spirurina</taxon>
        <taxon>Dracunculoidea</taxon>
        <taxon>Dracunculidae</taxon>
        <taxon>Dracunculus</taxon>
    </lineage>
</organism>
<proteinExistence type="predicted"/>
<name>A0A0N4UJH3_DRAME</name>
<sequence length="161" mass="18029">MATSFTKSTKTAKYQKLVTACSSLIGSCKIASPNECNSTYSNTLLTYKYSNYYRAIDTTKENEIGEQKGYLFPVITDSISKKDYRQGIVKFLLSSGNFMKVGKTTTKLESTSQYCVVAKSGKKGVEYIMTIGNFNKLILIIRSSYAFAILIGPYHYCIHFC</sequence>